<evidence type="ECO:0008006" key="4">
    <source>
        <dbReference type="Google" id="ProtNLM"/>
    </source>
</evidence>
<keyword evidence="1" id="KW-0472">Membrane</keyword>
<keyword evidence="1" id="KW-0812">Transmembrane</keyword>
<feature type="transmembrane region" description="Helical" evidence="1">
    <location>
        <begin position="101"/>
        <end position="120"/>
    </location>
</feature>
<evidence type="ECO:0000313" key="2">
    <source>
        <dbReference type="EMBL" id="MCY9280279.1"/>
    </source>
</evidence>
<gene>
    <name evidence="2" type="ORF">MOE73_09435</name>
</gene>
<accession>A0AA90F5A5</accession>
<protein>
    <recommendedName>
        <fullName evidence="4">Permease</fullName>
    </recommendedName>
</protein>
<comment type="caution">
    <text evidence="2">The sequence shown here is derived from an EMBL/GenBank/DDBJ whole genome shotgun (WGS) entry which is preliminary data.</text>
</comment>
<name>A0AA90F5A5_9BACI</name>
<evidence type="ECO:0000313" key="3">
    <source>
        <dbReference type="Proteomes" id="UP001066455"/>
    </source>
</evidence>
<dbReference type="Proteomes" id="UP001066455">
    <property type="component" value="Unassembled WGS sequence"/>
</dbReference>
<feature type="transmembrane region" description="Helical" evidence="1">
    <location>
        <begin position="73"/>
        <end position="95"/>
    </location>
</feature>
<proteinExistence type="predicted"/>
<sequence>MALRKIYYIIGGLFVFIFLAKMIFGLAAGSISLIELLMFGTLAFLSFAGGYLYPQFKQKDERSQHIRQKGMQYSMIALSVYLLVLIIGMQMGFITLAGIDVIRILVSLQIITVFSSWIILSRKF</sequence>
<evidence type="ECO:0000256" key="1">
    <source>
        <dbReference type="SAM" id="Phobius"/>
    </source>
</evidence>
<reference evidence="2" key="1">
    <citation type="submission" date="2022-02" db="EMBL/GenBank/DDBJ databases">
        <title>Crop Bioprotection Bacillus Genome Sequencing.</title>
        <authorList>
            <person name="Dunlap C."/>
        </authorList>
    </citation>
    <scope>NUCLEOTIDE SEQUENCE</scope>
    <source>
        <strain evidence="2">T20C14</strain>
    </source>
</reference>
<dbReference type="AlphaFoldDB" id="A0AA90F5A5"/>
<dbReference type="RefSeq" id="WP_268295084.1">
    <property type="nucleotide sequence ID" value="NZ_JALAJD010000002.1"/>
</dbReference>
<feature type="transmembrane region" description="Helical" evidence="1">
    <location>
        <begin position="33"/>
        <end position="53"/>
    </location>
</feature>
<dbReference type="EMBL" id="JALAXI010000010">
    <property type="protein sequence ID" value="MCY9280279.1"/>
    <property type="molecule type" value="Genomic_DNA"/>
</dbReference>
<organism evidence="2 3">
    <name type="scientific">Bacillus haynesii</name>
    <dbReference type="NCBI Taxonomy" id="1925021"/>
    <lineage>
        <taxon>Bacteria</taxon>
        <taxon>Bacillati</taxon>
        <taxon>Bacillota</taxon>
        <taxon>Bacilli</taxon>
        <taxon>Bacillales</taxon>
        <taxon>Bacillaceae</taxon>
        <taxon>Bacillus</taxon>
    </lineage>
</organism>
<feature type="transmembrane region" description="Helical" evidence="1">
    <location>
        <begin position="7"/>
        <end position="27"/>
    </location>
</feature>
<keyword evidence="1" id="KW-1133">Transmembrane helix</keyword>